<dbReference type="EMBL" id="FPBZ01000029">
    <property type="protein sequence ID" value="SFU77199.1"/>
    <property type="molecule type" value="Genomic_DNA"/>
</dbReference>
<dbReference type="OrthoDB" id="9152855at2"/>
<evidence type="ECO:0000313" key="2">
    <source>
        <dbReference type="Proteomes" id="UP000182649"/>
    </source>
</evidence>
<reference evidence="1 2" key="1">
    <citation type="submission" date="2016-10" db="EMBL/GenBank/DDBJ databases">
        <authorList>
            <person name="de Groot N.N."/>
        </authorList>
    </citation>
    <scope>NUCLEOTIDE SEQUENCE [LARGE SCALE GENOMIC DNA]</scope>
    <source>
        <strain evidence="1 2">Nl14</strain>
    </source>
</reference>
<sequence>MQAATVDTRVSPSLHPDNVKQIEGYEESAALLNPTLDAFATAYAGIGAVYEARDKAKSNPTWNENQQIIHTSDLAEKYQTSICKTFDNVRANLQKQVDHFEQELSIPLVNQAGVGISSEIRKYAKELSTEERHAFIREAIDSGDRITVGAVLGAPAYLSGLDSNFSKTYSRMWNERSAPDIARKLKAVQAAKQMIEDRAALVFNQLEHAVGATSSKARELREAQKNAEKAFAFNGTSTR</sequence>
<evidence type="ECO:0000313" key="1">
    <source>
        <dbReference type="EMBL" id="SFU77199.1"/>
    </source>
</evidence>
<dbReference type="Proteomes" id="UP000182649">
    <property type="component" value="Unassembled WGS sequence"/>
</dbReference>
<accession>A0A1I7IWB5</accession>
<name>A0A1I7IWB5_9PROT</name>
<protein>
    <submittedName>
        <fullName evidence="1">Uncharacterized protein</fullName>
    </submittedName>
</protein>
<organism evidence="1 2">
    <name type="scientific">Nitrosospira multiformis</name>
    <dbReference type="NCBI Taxonomy" id="1231"/>
    <lineage>
        <taxon>Bacteria</taxon>
        <taxon>Pseudomonadati</taxon>
        <taxon>Pseudomonadota</taxon>
        <taxon>Betaproteobacteria</taxon>
        <taxon>Nitrosomonadales</taxon>
        <taxon>Nitrosomonadaceae</taxon>
        <taxon>Nitrosospira</taxon>
    </lineage>
</organism>
<proteinExistence type="predicted"/>
<dbReference type="AlphaFoldDB" id="A0A1I7IWB5"/>
<gene>
    <name evidence="1" type="ORF">SAMN05216417_1296</name>
</gene>